<dbReference type="EMBL" id="JAAAXW010000120">
    <property type="protein sequence ID" value="KAF9543173.1"/>
    <property type="molecule type" value="Genomic_DNA"/>
</dbReference>
<keyword evidence="3" id="KW-1185">Reference proteome</keyword>
<feature type="region of interest" description="Disordered" evidence="1">
    <location>
        <begin position="69"/>
        <end position="92"/>
    </location>
</feature>
<name>A0A9P6F547_9FUNG</name>
<proteinExistence type="predicted"/>
<evidence type="ECO:0000313" key="2">
    <source>
        <dbReference type="EMBL" id="KAF9543173.1"/>
    </source>
</evidence>
<comment type="caution">
    <text evidence="2">The sequence shown here is derived from an EMBL/GenBank/DDBJ whole genome shotgun (WGS) entry which is preliminary data.</text>
</comment>
<accession>A0A9P6F547</accession>
<evidence type="ECO:0000256" key="1">
    <source>
        <dbReference type="SAM" id="MobiDB-lite"/>
    </source>
</evidence>
<sequence>MYVTNKPERAVRSMNSQAPEVTAEGNYGLPADIIFIRPNPASYDDTHTRMPNRTANNILNEQFSALRLEELEEEEEKREEKDVEKENGEKQA</sequence>
<dbReference type="AlphaFoldDB" id="A0A9P6F547"/>
<evidence type="ECO:0000313" key="3">
    <source>
        <dbReference type="Proteomes" id="UP000723463"/>
    </source>
</evidence>
<gene>
    <name evidence="2" type="ORF">EC957_001235</name>
</gene>
<feature type="compositionally biased region" description="Basic and acidic residues" evidence="1">
    <location>
        <begin position="78"/>
        <end position="92"/>
    </location>
</feature>
<feature type="region of interest" description="Disordered" evidence="1">
    <location>
        <begin position="1"/>
        <end position="23"/>
    </location>
</feature>
<feature type="compositionally biased region" description="Basic and acidic residues" evidence="1">
    <location>
        <begin position="1"/>
        <end position="11"/>
    </location>
</feature>
<reference evidence="2" key="1">
    <citation type="journal article" date="2020" name="Fungal Divers.">
        <title>Resolving the Mortierellaceae phylogeny through synthesis of multi-gene phylogenetics and phylogenomics.</title>
        <authorList>
            <person name="Vandepol N."/>
            <person name="Liber J."/>
            <person name="Desiro A."/>
            <person name="Na H."/>
            <person name="Kennedy M."/>
            <person name="Barry K."/>
            <person name="Grigoriev I.V."/>
            <person name="Miller A.N."/>
            <person name="O'Donnell K."/>
            <person name="Stajich J.E."/>
            <person name="Bonito G."/>
        </authorList>
    </citation>
    <scope>NUCLEOTIDE SEQUENCE</scope>
    <source>
        <strain evidence="2">NRRL 2591</strain>
    </source>
</reference>
<dbReference type="Proteomes" id="UP000723463">
    <property type="component" value="Unassembled WGS sequence"/>
</dbReference>
<organism evidence="2 3">
    <name type="scientific">Mortierella hygrophila</name>
    <dbReference type="NCBI Taxonomy" id="979708"/>
    <lineage>
        <taxon>Eukaryota</taxon>
        <taxon>Fungi</taxon>
        <taxon>Fungi incertae sedis</taxon>
        <taxon>Mucoromycota</taxon>
        <taxon>Mortierellomycotina</taxon>
        <taxon>Mortierellomycetes</taxon>
        <taxon>Mortierellales</taxon>
        <taxon>Mortierellaceae</taxon>
        <taxon>Mortierella</taxon>
    </lineage>
</organism>
<protein>
    <submittedName>
        <fullName evidence="2">Uncharacterized protein</fullName>
    </submittedName>
</protein>